<dbReference type="PRINTS" id="PR00385">
    <property type="entry name" value="P450"/>
</dbReference>
<dbReference type="FunFam" id="1.10.630.10:FF:000257">
    <property type="entry name" value="Os02g0503850 protein"/>
    <property type="match status" value="1"/>
</dbReference>
<dbReference type="PANTHER" id="PTHR47947:SF23">
    <property type="entry name" value="CYTOCHROME P450 FAMILY PROTEIN, EXPRESSED"/>
    <property type="match status" value="1"/>
</dbReference>
<dbReference type="PROSITE" id="PS00086">
    <property type="entry name" value="CYTOCHROME_P450"/>
    <property type="match status" value="1"/>
</dbReference>
<keyword evidence="2 9" id="KW-0812">Transmembrane</keyword>
<reference evidence="11" key="2">
    <citation type="submission" date="2013-12" db="EMBL/GenBank/DDBJ databases">
        <authorList>
            <person name="Yu Y."/>
            <person name="Lee S."/>
            <person name="de Baynast K."/>
            <person name="Wissotski M."/>
            <person name="Liu L."/>
            <person name="Talag J."/>
            <person name="Goicoechea J."/>
            <person name="Angelova A."/>
            <person name="Jetty R."/>
            <person name="Kudrna D."/>
            <person name="Golser W."/>
            <person name="Rivera L."/>
            <person name="Zhang J."/>
            <person name="Wing R."/>
        </authorList>
    </citation>
    <scope>NUCLEOTIDE SEQUENCE</scope>
</reference>
<reference evidence="10" key="3">
    <citation type="submission" date="2015-04" db="UniProtKB">
        <authorList>
            <consortium name="EnsemblPlants"/>
        </authorList>
    </citation>
    <scope>IDENTIFICATION</scope>
</reference>
<dbReference type="InterPro" id="IPR017972">
    <property type="entry name" value="Cyt_P450_CS"/>
</dbReference>
<dbReference type="FunFam" id="1.10.630.10:FF:000104">
    <property type="entry name" value="Cytochrome P450 family 81 subfamily D polypeptide 8"/>
    <property type="match status" value="1"/>
</dbReference>
<dbReference type="Proteomes" id="UP000032180">
    <property type="component" value="Chromosome 3"/>
</dbReference>
<comment type="similarity">
    <text evidence="8">Belongs to the cytochrome P450 family.</text>
</comment>
<dbReference type="GO" id="GO:0004497">
    <property type="term" value="F:monooxygenase activity"/>
    <property type="evidence" value="ECO:0007669"/>
    <property type="project" value="UniProtKB-KW"/>
</dbReference>
<proteinExistence type="inferred from homology"/>
<dbReference type="Gramene" id="LPERR03G29380.2">
    <property type="protein sequence ID" value="LPERR03G29380.2"/>
    <property type="gene ID" value="LPERR03G29380"/>
</dbReference>
<organism evidence="10 11">
    <name type="scientific">Leersia perrieri</name>
    <dbReference type="NCBI Taxonomy" id="77586"/>
    <lineage>
        <taxon>Eukaryota</taxon>
        <taxon>Viridiplantae</taxon>
        <taxon>Streptophyta</taxon>
        <taxon>Embryophyta</taxon>
        <taxon>Tracheophyta</taxon>
        <taxon>Spermatophyta</taxon>
        <taxon>Magnoliopsida</taxon>
        <taxon>Liliopsida</taxon>
        <taxon>Poales</taxon>
        <taxon>Poaceae</taxon>
        <taxon>BOP clade</taxon>
        <taxon>Oryzoideae</taxon>
        <taxon>Oryzeae</taxon>
        <taxon>Oryzinae</taxon>
        <taxon>Leersia</taxon>
    </lineage>
</organism>
<evidence type="ECO:0000256" key="3">
    <source>
        <dbReference type="ARBA" id="ARBA00022723"/>
    </source>
</evidence>
<evidence type="ECO:0000313" key="11">
    <source>
        <dbReference type="Proteomes" id="UP000032180"/>
    </source>
</evidence>
<keyword evidence="5 8" id="KW-0560">Oxidoreductase</keyword>
<dbReference type="Gene3D" id="1.10.630.10">
    <property type="entry name" value="Cytochrome P450"/>
    <property type="match status" value="2"/>
</dbReference>
<keyword evidence="1 7" id="KW-0349">Heme</keyword>
<evidence type="ECO:0000256" key="2">
    <source>
        <dbReference type="ARBA" id="ARBA00022692"/>
    </source>
</evidence>
<dbReference type="SUPFAM" id="SSF48264">
    <property type="entry name" value="Cytochrome P450"/>
    <property type="match status" value="1"/>
</dbReference>
<dbReference type="InterPro" id="IPR036396">
    <property type="entry name" value="Cyt_P450_sf"/>
</dbReference>
<keyword evidence="9" id="KW-0472">Membrane</keyword>
<evidence type="ECO:0000256" key="4">
    <source>
        <dbReference type="ARBA" id="ARBA00022989"/>
    </source>
</evidence>
<dbReference type="InterPro" id="IPR001128">
    <property type="entry name" value="Cyt_P450"/>
</dbReference>
<dbReference type="InterPro" id="IPR050651">
    <property type="entry name" value="Plant_Cytochrome_P450_Monoox"/>
</dbReference>
<evidence type="ECO:0000256" key="8">
    <source>
        <dbReference type="RuleBase" id="RU000461"/>
    </source>
</evidence>
<name>A0A0D9VZA5_9ORYZ</name>
<dbReference type="EnsemblPlants" id="LPERR03G29380.2">
    <property type="protein sequence ID" value="LPERR03G29380.2"/>
    <property type="gene ID" value="LPERR03G29380"/>
</dbReference>
<reference evidence="10 11" key="1">
    <citation type="submission" date="2012-08" db="EMBL/GenBank/DDBJ databases">
        <title>Oryza genome evolution.</title>
        <authorList>
            <person name="Wing R.A."/>
        </authorList>
    </citation>
    <scope>NUCLEOTIDE SEQUENCE</scope>
</reference>
<feature type="transmembrane region" description="Helical" evidence="9">
    <location>
        <begin position="20"/>
        <end position="41"/>
    </location>
</feature>
<keyword evidence="4 9" id="KW-1133">Transmembrane helix</keyword>
<evidence type="ECO:0000256" key="9">
    <source>
        <dbReference type="SAM" id="Phobius"/>
    </source>
</evidence>
<sequence length="501" mass="56135">MACDVQATSNIISLHFLTMVIPYIAIFSIPIFLLIHCLLFCRRGSSNGKRLPPSPPSIPFFGHLHLIDKPLHAALSRLAARHGPVFSLRLGSRDAVVVSSPELATECFTDNDACFANRPKFPSQMPVNFNGTSLGNANYGPHWRSLRRLATVHLLSSRRVSGAMSGVVAGEVHAMARRLYRAGGVARVQLKRRLFELSIGVLMEAIGGTGMTRPDEADDDTDMSVEAQEYKRVIDELNPLLGAANMWDYLPVLRWFDVFGVRRKILAAVDRRNAFVRRLIDAERRRMDGEDGDGHGESKSLISVDYVNHNRMGDVSSTEQSRDAQESSSRNRHIRRKFRLITAEDVSQLSYLQCIISETLRLYPVLPLLLPHESSMDCNVNGYHISSGTMLLVNVVAIHRDPAIWDEPEKFRPERFEDGKCEGLLVMPFGMGRRKCPGEMLALRTVGLVLGTLIQCFDWERVEGKQIDMTEGVGLSMFKAVPLEAECKPRDTMCDVLQKLF</sequence>
<evidence type="ECO:0000256" key="1">
    <source>
        <dbReference type="ARBA" id="ARBA00022617"/>
    </source>
</evidence>
<keyword evidence="8" id="KW-0503">Monooxygenase</keyword>
<evidence type="ECO:0000256" key="7">
    <source>
        <dbReference type="PIRSR" id="PIRSR602401-1"/>
    </source>
</evidence>
<accession>A0A0D9VZA5</accession>
<dbReference type="GO" id="GO:0020037">
    <property type="term" value="F:heme binding"/>
    <property type="evidence" value="ECO:0007669"/>
    <property type="project" value="InterPro"/>
</dbReference>
<feature type="binding site" description="axial binding residue" evidence="7">
    <location>
        <position position="436"/>
    </location>
    <ligand>
        <name>heme</name>
        <dbReference type="ChEBI" id="CHEBI:30413"/>
    </ligand>
    <ligandPart>
        <name>Fe</name>
        <dbReference type="ChEBI" id="CHEBI:18248"/>
    </ligandPart>
</feature>
<evidence type="ECO:0000256" key="5">
    <source>
        <dbReference type="ARBA" id="ARBA00023002"/>
    </source>
</evidence>
<dbReference type="HOGENOM" id="CLU_001570_4_0_1"/>
<dbReference type="AlphaFoldDB" id="A0A0D9VZA5"/>
<dbReference type="Pfam" id="PF00067">
    <property type="entry name" value="p450"/>
    <property type="match status" value="2"/>
</dbReference>
<dbReference type="PRINTS" id="PR00463">
    <property type="entry name" value="EP450I"/>
</dbReference>
<keyword evidence="6 7" id="KW-0408">Iron</keyword>
<evidence type="ECO:0000313" key="10">
    <source>
        <dbReference type="EnsemblPlants" id="LPERR03G29380.2"/>
    </source>
</evidence>
<protein>
    <recommendedName>
        <fullName evidence="12">Cytochrome P450</fullName>
    </recommendedName>
</protein>
<dbReference type="GO" id="GO:0005506">
    <property type="term" value="F:iron ion binding"/>
    <property type="evidence" value="ECO:0007669"/>
    <property type="project" value="InterPro"/>
</dbReference>
<dbReference type="GO" id="GO:0016705">
    <property type="term" value="F:oxidoreductase activity, acting on paired donors, with incorporation or reduction of molecular oxygen"/>
    <property type="evidence" value="ECO:0007669"/>
    <property type="project" value="InterPro"/>
</dbReference>
<dbReference type="PANTHER" id="PTHR47947">
    <property type="entry name" value="CYTOCHROME P450 82C3-RELATED"/>
    <property type="match status" value="1"/>
</dbReference>
<evidence type="ECO:0008006" key="12">
    <source>
        <dbReference type="Google" id="ProtNLM"/>
    </source>
</evidence>
<keyword evidence="3 7" id="KW-0479">Metal-binding</keyword>
<dbReference type="InterPro" id="IPR002401">
    <property type="entry name" value="Cyt_P450_E_grp-I"/>
</dbReference>
<evidence type="ECO:0000256" key="6">
    <source>
        <dbReference type="ARBA" id="ARBA00023004"/>
    </source>
</evidence>
<comment type="cofactor">
    <cofactor evidence="7">
        <name>heme</name>
        <dbReference type="ChEBI" id="CHEBI:30413"/>
    </cofactor>
</comment>
<keyword evidence="11" id="KW-1185">Reference proteome</keyword>